<dbReference type="Gene3D" id="3.40.50.1820">
    <property type="entry name" value="alpha/beta hydrolase"/>
    <property type="match status" value="1"/>
</dbReference>
<dbReference type="InterPro" id="IPR029058">
    <property type="entry name" value="AB_hydrolase_fold"/>
</dbReference>
<evidence type="ECO:0000313" key="2">
    <source>
        <dbReference type="EMBL" id="RCL72516.1"/>
    </source>
</evidence>
<dbReference type="EMBL" id="QOQD01000013">
    <property type="protein sequence ID" value="RCL72516.1"/>
    <property type="molecule type" value="Genomic_DNA"/>
</dbReference>
<proteinExistence type="predicted"/>
<feature type="domain" description="AB hydrolase-1" evidence="1">
    <location>
        <begin position="38"/>
        <end position="265"/>
    </location>
</feature>
<evidence type="ECO:0000313" key="3">
    <source>
        <dbReference type="Proteomes" id="UP000253570"/>
    </source>
</evidence>
<organism evidence="2 3">
    <name type="scientific">PS1 clade bacterium</name>
    <dbReference type="NCBI Taxonomy" id="2175152"/>
    <lineage>
        <taxon>Bacteria</taxon>
        <taxon>Pseudomonadati</taxon>
        <taxon>Pseudomonadota</taxon>
        <taxon>Alphaproteobacteria</taxon>
        <taxon>PS1 clade</taxon>
    </lineage>
</organism>
<dbReference type="GO" id="GO:0047372">
    <property type="term" value="F:monoacylglycerol lipase activity"/>
    <property type="evidence" value="ECO:0007669"/>
    <property type="project" value="TreeGrafter"/>
</dbReference>
<gene>
    <name evidence="2" type="ORF">DBW71_05165</name>
</gene>
<dbReference type="PRINTS" id="PR00111">
    <property type="entry name" value="ABHYDROLASE"/>
</dbReference>
<dbReference type="PANTHER" id="PTHR43798:SF33">
    <property type="entry name" value="HYDROLASE, PUTATIVE (AFU_ORTHOLOGUE AFUA_2G14860)-RELATED"/>
    <property type="match status" value="1"/>
</dbReference>
<dbReference type="SUPFAM" id="SSF53474">
    <property type="entry name" value="alpha/beta-Hydrolases"/>
    <property type="match status" value="1"/>
</dbReference>
<protein>
    <submittedName>
        <fullName evidence="2">Alpha/beta hydrolase</fullName>
    </submittedName>
</protein>
<dbReference type="InterPro" id="IPR000073">
    <property type="entry name" value="AB_hydrolase_1"/>
</dbReference>
<evidence type="ECO:0000259" key="1">
    <source>
        <dbReference type="Pfam" id="PF00561"/>
    </source>
</evidence>
<dbReference type="InterPro" id="IPR050266">
    <property type="entry name" value="AB_hydrolase_sf"/>
</dbReference>
<reference evidence="2 3" key="1">
    <citation type="journal article" date="2018" name="Microbiome">
        <title>Fine metagenomic profile of the Mediterranean stratified and mixed water columns revealed by assembly and recruitment.</title>
        <authorList>
            <person name="Haro-Moreno J.M."/>
            <person name="Lopez-Perez M."/>
            <person name="De La Torre J.R."/>
            <person name="Picazo A."/>
            <person name="Camacho A."/>
            <person name="Rodriguez-Valera F."/>
        </authorList>
    </citation>
    <scope>NUCLEOTIDE SEQUENCE [LARGE SCALE GENOMIC DNA]</scope>
    <source>
        <strain evidence="2">MED-G57</strain>
    </source>
</reference>
<dbReference type="PANTHER" id="PTHR43798">
    <property type="entry name" value="MONOACYLGLYCEROL LIPASE"/>
    <property type="match status" value="1"/>
</dbReference>
<dbReference type="GO" id="GO:0016020">
    <property type="term" value="C:membrane"/>
    <property type="evidence" value="ECO:0007669"/>
    <property type="project" value="TreeGrafter"/>
</dbReference>
<keyword evidence="2" id="KW-0378">Hydrolase</keyword>
<dbReference type="GO" id="GO:0046464">
    <property type="term" value="P:acylglycerol catabolic process"/>
    <property type="evidence" value="ECO:0007669"/>
    <property type="project" value="TreeGrafter"/>
</dbReference>
<dbReference type="Pfam" id="PF00561">
    <property type="entry name" value="Abhydrolase_1"/>
    <property type="match status" value="1"/>
</dbReference>
<accession>A0A368DMF1</accession>
<sequence>MEQINKQIETIKNFSEQKIILSKENTKISFRIWGQSGPILVLLHGGYGSWMHFLKNVEELSKNFQVIVPDMPGFGESEPLPKVPNLDEYAQTLVDALSSLTNGCNYNIIGFSFGSAIGSHMIKFAGDSVNRLTLVGYNRTGNMPFKRPKMLSWRAAKTEEELNTAQRHNLSVMMIHKQEKIDDMAINLQTLNTKGAKVRSLEIVASHDLPNRILNISQPIDIIWGEFDVTLINGIDDAQNRMKELIPDVKFHIIPNSGHWIQFEEYEKFNSTIEKIYL</sequence>
<dbReference type="AlphaFoldDB" id="A0A368DMF1"/>
<comment type="caution">
    <text evidence="2">The sequence shown here is derived from an EMBL/GenBank/DDBJ whole genome shotgun (WGS) entry which is preliminary data.</text>
</comment>
<name>A0A368DMF1_9PROT</name>
<dbReference type="Proteomes" id="UP000253570">
    <property type="component" value="Unassembled WGS sequence"/>
</dbReference>